<evidence type="ECO:0000313" key="2">
    <source>
        <dbReference type="EMBL" id="KAH7110093.1"/>
    </source>
</evidence>
<dbReference type="AlphaFoldDB" id="A0A9P9CZZ4"/>
<reference evidence="2" key="1">
    <citation type="journal article" date="2021" name="Nat. Commun.">
        <title>Genetic determinants of endophytism in the Arabidopsis root mycobiome.</title>
        <authorList>
            <person name="Mesny F."/>
            <person name="Miyauchi S."/>
            <person name="Thiergart T."/>
            <person name="Pickel B."/>
            <person name="Atanasova L."/>
            <person name="Karlsson M."/>
            <person name="Huettel B."/>
            <person name="Barry K.W."/>
            <person name="Haridas S."/>
            <person name="Chen C."/>
            <person name="Bauer D."/>
            <person name="Andreopoulos W."/>
            <person name="Pangilinan J."/>
            <person name="LaButti K."/>
            <person name="Riley R."/>
            <person name="Lipzen A."/>
            <person name="Clum A."/>
            <person name="Drula E."/>
            <person name="Henrissat B."/>
            <person name="Kohler A."/>
            <person name="Grigoriev I.V."/>
            <person name="Martin F.M."/>
            <person name="Hacquard S."/>
        </authorList>
    </citation>
    <scope>NUCLEOTIDE SEQUENCE</scope>
    <source>
        <strain evidence="2">MPI-CAGE-CH-0243</strain>
    </source>
</reference>
<organism evidence="2 3">
    <name type="scientific">Dendryphion nanum</name>
    <dbReference type="NCBI Taxonomy" id="256645"/>
    <lineage>
        <taxon>Eukaryota</taxon>
        <taxon>Fungi</taxon>
        <taxon>Dikarya</taxon>
        <taxon>Ascomycota</taxon>
        <taxon>Pezizomycotina</taxon>
        <taxon>Dothideomycetes</taxon>
        <taxon>Pleosporomycetidae</taxon>
        <taxon>Pleosporales</taxon>
        <taxon>Torulaceae</taxon>
        <taxon>Dendryphion</taxon>
    </lineage>
</organism>
<keyword evidence="1" id="KW-0732">Signal</keyword>
<feature type="chain" id="PRO_5040325175" evidence="1">
    <location>
        <begin position="18"/>
        <end position="90"/>
    </location>
</feature>
<feature type="signal peptide" evidence="1">
    <location>
        <begin position="1"/>
        <end position="17"/>
    </location>
</feature>
<dbReference type="Proteomes" id="UP000700596">
    <property type="component" value="Unassembled WGS sequence"/>
</dbReference>
<comment type="caution">
    <text evidence="2">The sequence shown here is derived from an EMBL/GenBank/DDBJ whole genome shotgun (WGS) entry which is preliminary data.</text>
</comment>
<protein>
    <submittedName>
        <fullName evidence="2">Uncharacterized protein</fullName>
    </submittedName>
</protein>
<name>A0A9P9CZZ4_9PLEO</name>
<keyword evidence="3" id="KW-1185">Reference proteome</keyword>
<sequence length="90" mass="9989">MKPSLGLLTFWFAVAYAQTYQECTQAVARTNECADVINANACYNQDRFGSARTLQCVDGKDNKERSAKVCKCCTCVGTVMCNWATKQKLC</sequence>
<evidence type="ECO:0000313" key="3">
    <source>
        <dbReference type="Proteomes" id="UP000700596"/>
    </source>
</evidence>
<gene>
    <name evidence="2" type="ORF">B0J11DRAFT_448509</name>
</gene>
<evidence type="ECO:0000256" key="1">
    <source>
        <dbReference type="SAM" id="SignalP"/>
    </source>
</evidence>
<accession>A0A9P9CZZ4</accession>
<proteinExistence type="predicted"/>
<dbReference type="OrthoDB" id="5194348at2759"/>
<dbReference type="EMBL" id="JAGMWT010000029">
    <property type="protein sequence ID" value="KAH7110093.1"/>
    <property type="molecule type" value="Genomic_DNA"/>
</dbReference>